<dbReference type="Proteomes" id="UP000283090">
    <property type="component" value="Unassembled WGS sequence"/>
</dbReference>
<feature type="domain" description="Sld7 C-terminal" evidence="2">
    <location>
        <begin position="404"/>
        <end position="481"/>
    </location>
</feature>
<protein>
    <recommendedName>
        <fullName evidence="2">Sld7 C-terminal domain-containing protein</fullName>
    </recommendedName>
</protein>
<evidence type="ECO:0000256" key="1">
    <source>
        <dbReference type="SAM" id="MobiDB-lite"/>
    </source>
</evidence>
<feature type="region of interest" description="Disordered" evidence="1">
    <location>
        <begin position="265"/>
        <end position="302"/>
    </location>
</feature>
<feature type="region of interest" description="Disordered" evidence="1">
    <location>
        <begin position="327"/>
        <end position="346"/>
    </location>
</feature>
<dbReference type="AlphaFoldDB" id="A0A436ZWL2"/>
<dbReference type="VEuPathDB" id="FungiDB:DFL_007674"/>
<dbReference type="Pfam" id="PF18596">
    <property type="entry name" value="Sld7_C"/>
    <property type="match status" value="1"/>
</dbReference>
<feature type="compositionally biased region" description="Acidic residues" evidence="1">
    <location>
        <begin position="104"/>
        <end position="114"/>
    </location>
</feature>
<evidence type="ECO:0000259" key="2">
    <source>
        <dbReference type="Pfam" id="PF18596"/>
    </source>
</evidence>
<evidence type="ECO:0000313" key="3">
    <source>
        <dbReference type="EMBL" id="RVD83279.1"/>
    </source>
</evidence>
<dbReference type="GeneID" id="93589985"/>
<feature type="compositionally biased region" description="Basic and acidic residues" evidence="1">
    <location>
        <begin position="327"/>
        <end position="342"/>
    </location>
</feature>
<comment type="caution">
    <text evidence="3">The sequence shown here is derived from an EMBL/GenBank/DDBJ whole genome shotgun (WGS) entry which is preliminary data.</text>
</comment>
<feature type="region of interest" description="Disordered" evidence="1">
    <location>
        <begin position="97"/>
        <end position="123"/>
    </location>
</feature>
<name>A0A436ZWL2_ARTFL</name>
<accession>A0A436ZWL2</accession>
<feature type="compositionally biased region" description="Polar residues" evidence="1">
    <location>
        <begin position="270"/>
        <end position="302"/>
    </location>
</feature>
<sequence>MTSLWKGSIALPEGLPQPSLESIEFLSGTPDAGNAYNLKPEADGTIFTGAELRVQAVVEASKVPLWLSCGPSFDVQTENEGTANFFTNIFVQQASQGRFSGAEEREDEEEQEQVDEQHDPSEVIGYESTNKALVVRVKYETTPEETEKPIITELVLYGTLSDVLPSDANAESQTSSVPPTAPPSLSVYALPLSTRLLKEKKLHTSVKPESLEPGKAKFLAPIIGRKRKFHAVFTEYDRKQAYYATLPPGLRRSWHNRSNSIASLREESNENNASVGNGDSQRSRLFSRSVGPSATGQPVTTTDFRKTINEDPRFKRGRSTSVLQARLREAAGRPDPPRREPSLKPLRTSGDYAALRRSENFAGLRTRNQTPETRQDFGAAANTNNDTNFGRGTATVPATNKFAERNKASAQKLILESMRLYGFTRAKAGEAKVESEEEEYKQVFHTTLRSLTCAMRKSWNSEIIGVARLKETIEYLIKAFVGGSGVVHGSSDKEEENPFKKSTIGRRRSVVLSGAGSLRRYHVRKIRFMETETVSTRHRLLYLTRILPKIFLFSPSYILPFIADAIPPAASHRFLRSLPCVRLPLPAGPLGIPTVSLSAQITDEKKVRTGSIRPDCLIGCQKFFAATHHTEPSLSF</sequence>
<dbReference type="RefSeq" id="XP_067488823.1">
    <property type="nucleotide sequence ID" value="XM_067637291.1"/>
</dbReference>
<dbReference type="OrthoDB" id="4205424at2759"/>
<reference evidence="3 4" key="1">
    <citation type="submission" date="2019-01" db="EMBL/GenBank/DDBJ databases">
        <title>Intercellular communication is required for trap formation in the nematode-trapping fungus Duddingtonia flagrans.</title>
        <authorList>
            <person name="Youssar L."/>
            <person name="Wernet V."/>
            <person name="Hensel N."/>
            <person name="Hildebrandt H.-G."/>
            <person name="Fischer R."/>
        </authorList>
    </citation>
    <scope>NUCLEOTIDE SEQUENCE [LARGE SCALE GENOMIC DNA]</scope>
    <source>
        <strain evidence="3 4">CBS H-5679</strain>
    </source>
</reference>
<gene>
    <name evidence="3" type="ORF">DFL_007674</name>
</gene>
<organism evidence="3 4">
    <name type="scientific">Arthrobotrys flagrans</name>
    <name type="common">Nematode-trapping fungus</name>
    <name type="synonym">Trichothecium flagrans</name>
    <dbReference type="NCBI Taxonomy" id="97331"/>
    <lineage>
        <taxon>Eukaryota</taxon>
        <taxon>Fungi</taxon>
        <taxon>Dikarya</taxon>
        <taxon>Ascomycota</taxon>
        <taxon>Pezizomycotina</taxon>
        <taxon>Orbiliomycetes</taxon>
        <taxon>Orbiliales</taxon>
        <taxon>Orbiliaceae</taxon>
        <taxon>Arthrobotrys</taxon>
    </lineage>
</organism>
<dbReference type="InterPro" id="IPR041260">
    <property type="entry name" value="Sld7_C"/>
</dbReference>
<evidence type="ECO:0000313" key="4">
    <source>
        <dbReference type="Proteomes" id="UP000283090"/>
    </source>
</evidence>
<proteinExistence type="predicted"/>
<keyword evidence="4" id="KW-1185">Reference proteome</keyword>
<dbReference type="EMBL" id="SAEB01000009">
    <property type="protein sequence ID" value="RVD83279.1"/>
    <property type="molecule type" value="Genomic_DNA"/>
</dbReference>